<dbReference type="AlphaFoldDB" id="A0A7S3PXY3"/>
<feature type="region of interest" description="Disordered" evidence="1">
    <location>
        <begin position="21"/>
        <end position="47"/>
    </location>
</feature>
<organism evidence="3">
    <name type="scientific">Chaetoceros debilis</name>
    <dbReference type="NCBI Taxonomy" id="122233"/>
    <lineage>
        <taxon>Eukaryota</taxon>
        <taxon>Sar</taxon>
        <taxon>Stramenopiles</taxon>
        <taxon>Ochrophyta</taxon>
        <taxon>Bacillariophyta</taxon>
        <taxon>Coscinodiscophyceae</taxon>
        <taxon>Chaetocerotophycidae</taxon>
        <taxon>Chaetocerotales</taxon>
        <taxon>Chaetocerotaceae</taxon>
        <taxon>Chaetoceros</taxon>
    </lineage>
</organism>
<protein>
    <recommendedName>
        <fullName evidence="4">Sulfotransferase domain-containing protein</fullName>
    </recommendedName>
</protein>
<dbReference type="InterPro" id="IPR027417">
    <property type="entry name" value="P-loop_NTPase"/>
</dbReference>
<dbReference type="SUPFAM" id="SSF52540">
    <property type="entry name" value="P-loop containing nucleoside triphosphate hydrolases"/>
    <property type="match status" value="1"/>
</dbReference>
<feature type="transmembrane region" description="Helical" evidence="2">
    <location>
        <begin position="54"/>
        <end position="75"/>
    </location>
</feature>
<reference evidence="3" key="1">
    <citation type="submission" date="2021-01" db="EMBL/GenBank/DDBJ databases">
        <authorList>
            <person name="Corre E."/>
            <person name="Pelletier E."/>
            <person name="Niang G."/>
            <person name="Scheremetjew M."/>
            <person name="Finn R."/>
            <person name="Kale V."/>
            <person name="Holt S."/>
            <person name="Cochrane G."/>
            <person name="Meng A."/>
            <person name="Brown T."/>
            <person name="Cohen L."/>
        </authorList>
    </citation>
    <scope>NUCLEOTIDE SEQUENCE</scope>
    <source>
        <strain evidence="3">MM31A-1</strain>
    </source>
</reference>
<dbReference type="PANTHER" id="PTHR32301">
    <property type="entry name" value="COUNTIN RECEPTOR CNR3-RELATED"/>
    <property type="match status" value="1"/>
</dbReference>
<proteinExistence type="predicted"/>
<name>A0A7S3PXY3_9STRA</name>
<sequence>MEGSSNIPVINFDLINPPSYHPKDGVSPNRNQYGDVNTPSHLRKRTDKSRMPKLAAVLLIAFFLLSGVYQVIFGLEIEASTKRDVLTTYDHLYYNSTFNQTQRLNQLIYEMSQPNLINGNPVILPKEITNLADIHIKPAQDEVPFFWHVPRSGGGTLKNIVAYCLDLTQASELGALLNPESTGLEYPATLVDTITGAKFINVDSTSIEGLQQARLKDVGAYHDLDLVVSPYLYDATEMLFNNVNRGRMFVMFRHPIERAVSMYYYLKKRNDVDLQVGDSLLNYAKGNLIENNWMTRFLTNKLGGELTHNDEVVAKEVLRSKALIGLLKHKNESMQRFKQYFNWRIDDSNPTKVQCEEKYLEWGYKDDELTSSGSYKMPSQHSEEFKILKSSNAYDIRLYEYAEKLFEVQGLLLNEDHIDYSSVSLPDISIEEFQEEMTFPEIGEDEQIDLTDAIPSSATDGDVIDLIASNVLNGNQ</sequence>
<accession>A0A7S3PXY3</accession>
<dbReference type="EMBL" id="HBIO01005601">
    <property type="protein sequence ID" value="CAE0459147.1"/>
    <property type="molecule type" value="Transcribed_RNA"/>
</dbReference>
<keyword evidence="2" id="KW-0472">Membrane</keyword>
<gene>
    <name evidence="3" type="ORF">CDEB00056_LOCUS3988</name>
</gene>
<feature type="compositionally biased region" description="Polar residues" evidence="1">
    <location>
        <begin position="28"/>
        <end position="40"/>
    </location>
</feature>
<dbReference type="Gene3D" id="3.40.50.300">
    <property type="entry name" value="P-loop containing nucleotide triphosphate hydrolases"/>
    <property type="match status" value="1"/>
</dbReference>
<evidence type="ECO:0008006" key="4">
    <source>
        <dbReference type="Google" id="ProtNLM"/>
    </source>
</evidence>
<evidence type="ECO:0000313" key="3">
    <source>
        <dbReference type="EMBL" id="CAE0459147.1"/>
    </source>
</evidence>
<keyword evidence="2" id="KW-0812">Transmembrane</keyword>
<dbReference type="PANTHER" id="PTHR32301:SF6">
    <property type="entry name" value="GOLVESIN-RELATED"/>
    <property type="match status" value="1"/>
</dbReference>
<evidence type="ECO:0000256" key="1">
    <source>
        <dbReference type="SAM" id="MobiDB-lite"/>
    </source>
</evidence>
<evidence type="ECO:0000256" key="2">
    <source>
        <dbReference type="SAM" id="Phobius"/>
    </source>
</evidence>
<dbReference type="InterPro" id="IPR053259">
    <property type="entry name" value="Golvesin-related_Golgi"/>
</dbReference>
<keyword evidence="2" id="KW-1133">Transmembrane helix</keyword>